<evidence type="ECO:0000313" key="16">
    <source>
        <dbReference type="EMBL" id="CAK7327372.1"/>
    </source>
</evidence>
<dbReference type="PANTHER" id="PTHR11593:SF47">
    <property type="entry name" value="LARGE RIBOSOMAL SUBUNIT PROTEIN UL22Y"/>
    <property type="match status" value="1"/>
</dbReference>
<dbReference type="PROSITE" id="PS50011">
    <property type="entry name" value="PROTEIN_KINASE_DOM"/>
    <property type="match status" value="1"/>
</dbReference>
<comment type="similarity">
    <text evidence="2 12">Belongs to the universal ribosomal protein uL22 family.</text>
</comment>
<feature type="region of interest" description="Disordered" evidence="13">
    <location>
        <begin position="1070"/>
        <end position="1090"/>
    </location>
</feature>
<dbReference type="FunFam" id="1.10.510.10:FF:000571">
    <property type="entry name" value="Maternal embryonic leucine zipper kinase"/>
    <property type="match status" value="1"/>
</dbReference>
<dbReference type="GO" id="GO:0005524">
    <property type="term" value="F:ATP binding"/>
    <property type="evidence" value="ECO:0007669"/>
    <property type="project" value="UniProtKB-UniRule"/>
</dbReference>
<keyword evidence="9 12" id="KW-0687">Ribonucleoprotein</keyword>
<organism evidence="16 17">
    <name type="scientific">Dovyalis caffra</name>
    <dbReference type="NCBI Taxonomy" id="77055"/>
    <lineage>
        <taxon>Eukaryota</taxon>
        <taxon>Viridiplantae</taxon>
        <taxon>Streptophyta</taxon>
        <taxon>Embryophyta</taxon>
        <taxon>Tracheophyta</taxon>
        <taxon>Spermatophyta</taxon>
        <taxon>Magnoliopsida</taxon>
        <taxon>eudicotyledons</taxon>
        <taxon>Gunneridae</taxon>
        <taxon>Pentapetalae</taxon>
        <taxon>rosids</taxon>
        <taxon>fabids</taxon>
        <taxon>Malpighiales</taxon>
        <taxon>Salicaceae</taxon>
        <taxon>Flacourtieae</taxon>
        <taxon>Dovyalis</taxon>
    </lineage>
</organism>
<dbReference type="SUPFAM" id="SSF56112">
    <property type="entry name" value="Protein kinase-like (PK-like)"/>
    <property type="match status" value="1"/>
</dbReference>
<evidence type="ECO:0000256" key="7">
    <source>
        <dbReference type="ARBA" id="ARBA00022840"/>
    </source>
</evidence>
<keyword evidence="17" id="KW-1185">Reference proteome</keyword>
<evidence type="ECO:0000256" key="13">
    <source>
        <dbReference type="SAM" id="MobiDB-lite"/>
    </source>
</evidence>
<evidence type="ECO:0000256" key="8">
    <source>
        <dbReference type="ARBA" id="ARBA00022980"/>
    </source>
</evidence>
<gene>
    <name evidence="16" type="ORF">DCAF_LOCUS5083</name>
</gene>
<protein>
    <recommendedName>
        <fullName evidence="15">Protein kinase domain-containing protein</fullName>
    </recommendedName>
</protein>
<dbReference type="SMART" id="SM00220">
    <property type="entry name" value="S_TKc"/>
    <property type="match status" value="1"/>
</dbReference>
<feature type="transmembrane region" description="Helical" evidence="14">
    <location>
        <begin position="467"/>
        <end position="490"/>
    </location>
</feature>
<dbReference type="Pfam" id="PF00237">
    <property type="entry name" value="Ribosomal_L22"/>
    <property type="match status" value="1"/>
</dbReference>
<comment type="similarity">
    <text evidence="3">Belongs to the peptidase M28 family.</text>
</comment>
<dbReference type="Gene3D" id="3.90.470.10">
    <property type="entry name" value="Ribosomal protein L22/L17"/>
    <property type="match status" value="1"/>
</dbReference>
<dbReference type="Gene3D" id="1.10.510.10">
    <property type="entry name" value="Transferase(Phosphotransferase) domain 1"/>
    <property type="match status" value="1"/>
</dbReference>
<feature type="binding site" evidence="11">
    <location>
        <position position="799"/>
    </location>
    <ligand>
        <name>ATP</name>
        <dbReference type="ChEBI" id="CHEBI:30616"/>
    </ligand>
</feature>
<dbReference type="Gene3D" id="3.30.200.20">
    <property type="entry name" value="Phosphorylase Kinase, domain 1"/>
    <property type="match status" value="1"/>
</dbReference>
<keyword evidence="14" id="KW-0812">Transmembrane</keyword>
<dbReference type="Pfam" id="PF22248">
    <property type="entry name" value="ERMP1_C"/>
    <property type="match status" value="1"/>
</dbReference>
<dbReference type="InterPro" id="IPR011009">
    <property type="entry name" value="Kinase-like_dom_sf"/>
</dbReference>
<evidence type="ECO:0000256" key="6">
    <source>
        <dbReference type="ARBA" id="ARBA00022777"/>
    </source>
</evidence>
<keyword evidence="14" id="KW-1133">Transmembrane helix</keyword>
<dbReference type="Proteomes" id="UP001314170">
    <property type="component" value="Unassembled WGS sequence"/>
</dbReference>
<dbReference type="CDD" id="cd05117">
    <property type="entry name" value="STKc_CAMK"/>
    <property type="match status" value="1"/>
</dbReference>
<dbReference type="SUPFAM" id="SSF53187">
    <property type="entry name" value="Zn-dependent exopeptidases"/>
    <property type="match status" value="1"/>
</dbReference>
<evidence type="ECO:0000256" key="11">
    <source>
        <dbReference type="PROSITE-ProRule" id="PRU10141"/>
    </source>
</evidence>
<dbReference type="NCBIfam" id="TIGR01038">
    <property type="entry name" value="uL22_arch_euk"/>
    <property type="match status" value="1"/>
</dbReference>
<sequence length="1281" mass="143935">MALRLSSRDVSGFKFLFFLTIIFGLISLLVYSILHMKFIKPLSIDAPLDRFSEARAIQHIAVLTKDGRQEGRPGLRKAAVYIKEQLEMLKERAESNIRIEVEEATVNGSFNMVVLGHSMSFGYRNHINIVARISSADSQETDPSVLINGHFDSPLGSPGASDCGSCVASMLELARVTAESGWIPLDLLFFFLTGAHGFMKTHKWRDSIGASINVEASGTAGPDLVCQSGPGPWPSQVYAESAVYPMAHSAAQLQSARERDSLEATANDYKDERAVFFDYLSLFMVFYSKRVALVLHSIPTAIFLVMPFLLHFWDSRSRSCFAIFYDFVKGMLFHAAGILLAIIFPVILAIVRLLISNYAMSWFAHPYLAFLMFVPCSLVGLLIPRTVWGCFPLSQNVSAIKKSEEYVGVLYVSSGWVFKSSPGAPSITEASRYLKWSVFCRHYLKKQGFGEHLDFMLASLRSMVAGYYVPDVVVAAAVGVVTGWCVGPLIPVCSQWLARSSILQLLLHVSVLALALSSQFFPYSNVAPKRVVFQHTLVTTDANRIVDSSYEFSVLDSNSLLFLFKYAPEAAKGLHIGQELSFETANMSHRETCDLEEVWVAVLNITGPLSSWSLADNMLPAPETIDGGPPSYILRLSGSSQANWTFWLEASSSDELRVDVAVLDQVLDDEAERMKGLFPDWADYEVPTNTTQRLPYKKRRVLTRKRVPRSFPKSDDFSPLNLLGRETERDIKLKNKKLVVKQRQKQRDREINHTPKKASKNMSVAVIREFQICEKLGSGQSGTVYRCQSRLTRDSFAVKSIDKRLDSFHAVKYEPQILRLLSPHPNIIQLHKLYEDENHVHMVIDFCQNKDLFDLVSNRIGVLSESEARSLFTQLMKAIYHCHKNGVIHRDIKPENILLDTRYRVKLADFGLAKVVRKGEKVNGCVGSVYYKAPEVLLGNEHDEKVDVWSAGIVLYIMFVGISPFNGETVEEISEAILRKDLRFPDKVIRSVSTSAIDLLKRMLCKDPSRRLSAEGVLSKRSARLLGPSYVTPPFMRLGCKAHSALPMKVPRLLVFEVGFIRRKLNPNSPAQRREALNNSSSLQLEPPNQHISSFDRAEGAATMVKYSREPDNPTKSCKARGSDLRVHFKNTRETAFSLRKLPLIKAKRYLEDVMAHKQAIPFRRFCGGVGRTAQAKNRHSNGQGRWPVKSAKFILDLLKNAESNAEVKGLDVDALYISHIQVNQAQKQRRRTYRAHGRINPYMSSPCHIELTLSEKEEPVRKEPETQLATSKSKKSQASS</sequence>
<accession>A0AAV1R027</accession>
<dbReference type="CDD" id="cd00336">
    <property type="entry name" value="Ribosomal_L22"/>
    <property type="match status" value="1"/>
</dbReference>
<dbReference type="PROSITE" id="PS00108">
    <property type="entry name" value="PROTEIN_KINASE_ST"/>
    <property type="match status" value="1"/>
</dbReference>
<dbReference type="InterPro" id="IPR008271">
    <property type="entry name" value="Ser/Thr_kinase_AS"/>
</dbReference>
<keyword evidence="14" id="KW-0472">Membrane</keyword>
<dbReference type="Pfam" id="PF04389">
    <property type="entry name" value="Peptidase_M28"/>
    <property type="match status" value="1"/>
</dbReference>
<dbReference type="InterPro" id="IPR018260">
    <property type="entry name" value="Ribosomal_uL22_CS"/>
</dbReference>
<reference evidence="16 17" key="1">
    <citation type="submission" date="2024-01" db="EMBL/GenBank/DDBJ databases">
        <authorList>
            <person name="Waweru B."/>
        </authorList>
    </citation>
    <scope>NUCLEOTIDE SEQUENCE [LARGE SCALE GENOMIC DNA]</scope>
</reference>
<evidence type="ECO:0000256" key="12">
    <source>
        <dbReference type="RuleBase" id="RU004005"/>
    </source>
</evidence>
<evidence type="ECO:0000313" key="17">
    <source>
        <dbReference type="Proteomes" id="UP001314170"/>
    </source>
</evidence>
<comment type="similarity">
    <text evidence="1">Belongs to the protein kinase superfamily. CAMK Ser/Thr protein kinase family. SNF1 subfamily.</text>
</comment>
<feature type="transmembrane region" description="Helical" evidence="14">
    <location>
        <begin position="502"/>
        <end position="521"/>
    </location>
</feature>
<proteinExistence type="inferred from homology"/>
<dbReference type="PROSITE" id="PS00464">
    <property type="entry name" value="RIBOSOMAL_L22"/>
    <property type="match status" value="1"/>
</dbReference>
<dbReference type="GO" id="GO:0003735">
    <property type="term" value="F:structural constituent of ribosome"/>
    <property type="evidence" value="ECO:0007669"/>
    <property type="project" value="InterPro"/>
</dbReference>
<name>A0AAV1R027_9ROSI</name>
<comment type="function">
    <text evidence="10">CIPK serine-threonine protein kinases interact with CBL proteins. Binding of a CBL protein to the regulatory NAF domain of CIPK protein lead to the activation of the kinase in a calcium-dependent manner.</text>
</comment>
<dbReference type="InterPro" id="IPR036394">
    <property type="entry name" value="Ribosomal_uL22_sf"/>
</dbReference>
<feature type="compositionally biased region" description="Basic and acidic residues" evidence="13">
    <location>
        <begin position="1255"/>
        <end position="1266"/>
    </location>
</feature>
<comment type="caution">
    <text evidence="16">The sequence shown here is derived from an EMBL/GenBank/DDBJ whole genome shotgun (WGS) entry which is preliminary data.</text>
</comment>
<keyword evidence="5 11" id="KW-0547">Nucleotide-binding</keyword>
<feature type="region of interest" description="Disordered" evidence="13">
    <location>
        <begin position="1255"/>
        <end position="1281"/>
    </location>
</feature>
<dbReference type="InterPro" id="IPR005721">
    <property type="entry name" value="Ribosomal_uL22_euk/arc"/>
</dbReference>
<dbReference type="GO" id="GO:0022625">
    <property type="term" value="C:cytosolic large ribosomal subunit"/>
    <property type="evidence" value="ECO:0007669"/>
    <property type="project" value="TreeGrafter"/>
</dbReference>
<evidence type="ECO:0000259" key="15">
    <source>
        <dbReference type="PROSITE" id="PS50011"/>
    </source>
</evidence>
<keyword evidence="7 11" id="KW-0067">ATP-binding</keyword>
<evidence type="ECO:0000256" key="5">
    <source>
        <dbReference type="ARBA" id="ARBA00022741"/>
    </source>
</evidence>
<dbReference type="SUPFAM" id="SSF54843">
    <property type="entry name" value="Ribosomal protein L22"/>
    <property type="match status" value="1"/>
</dbReference>
<evidence type="ECO:0000256" key="9">
    <source>
        <dbReference type="ARBA" id="ARBA00023274"/>
    </source>
</evidence>
<dbReference type="Gene3D" id="3.40.630.10">
    <property type="entry name" value="Zn peptidases"/>
    <property type="match status" value="1"/>
</dbReference>
<evidence type="ECO:0000256" key="3">
    <source>
        <dbReference type="ARBA" id="ARBA00010918"/>
    </source>
</evidence>
<dbReference type="InterPro" id="IPR007484">
    <property type="entry name" value="Peptidase_M28"/>
</dbReference>
<feature type="transmembrane region" description="Helical" evidence="14">
    <location>
        <begin position="15"/>
        <end position="34"/>
    </location>
</feature>
<dbReference type="PROSITE" id="PS00107">
    <property type="entry name" value="PROTEIN_KINASE_ATP"/>
    <property type="match status" value="1"/>
</dbReference>
<evidence type="ECO:0000256" key="4">
    <source>
        <dbReference type="ARBA" id="ARBA00022679"/>
    </source>
</evidence>
<feature type="compositionally biased region" description="Polar residues" evidence="13">
    <location>
        <begin position="1070"/>
        <end position="1084"/>
    </location>
</feature>
<evidence type="ECO:0000256" key="10">
    <source>
        <dbReference type="ARBA" id="ARBA00058225"/>
    </source>
</evidence>
<evidence type="ECO:0000256" key="1">
    <source>
        <dbReference type="ARBA" id="ARBA00006234"/>
    </source>
</evidence>
<feature type="transmembrane region" description="Helical" evidence="14">
    <location>
        <begin position="333"/>
        <end position="355"/>
    </location>
</feature>
<dbReference type="GO" id="GO:0004672">
    <property type="term" value="F:protein kinase activity"/>
    <property type="evidence" value="ECO:0007669"/>
    <property type="project" value="InterPro"/>
</dbReference>
<evidence type="ECO:0000256" key="14">
    <source>
        <dbReference type="SAM" id="Phobius"/>
    </source>
</evidence>
<dbReference type="InterPro" id="IPR053973">
    <property type="entry name" value="ERMP1-like_C"/>
</dbReference>
<feature type="transmembrane region" description="Helical" evidence="14">
    <location>
        <begin position="367"/>
        <end position="388"/>
    </location>
</feature>
<dbReference type="EMBL" id="CAWUPB010000851">
    <property type="protein sequence ID" value="CAK7327372.1"/>
    <property type="molecule type" value="Genomic_DNA"/>
</dbReference>
<dbReference type="FunFam" id="3.90.470.10:FF:000005">
    <property type="entry name" value="60S ribosomal protein L17"/>
    <property type="match status" value="1"/>
</dbReference>
<keyword evidence="4" id="KW-0808">Transferase</keyword>
<keyword evidence="8 12" id="KW-0689">Ribosomal protein</keyword>
<dbReference type="InterPro" id="IPR000719">
    <property type="entry name" value="Prot_kinase_dom"/>
</dbReference>
<keyword evidence="6" id="KW-0418">Kinase</keyword>
<dbReference type="PANTHER" id="PTHR11593">
    <property type="entry name" value="60S RIBOSOMAL PROTEIN L17"/>
    <property type="match status" value="1"/>
</dbReference>
<dbReference type="Pfam" id="PF00069">
    <property type="entry name" value="Pkinase"/>
    <property type="match status" value="1"/>
</dbReference>
<evidence type="ECO:0000256" key="2">
    <source>
        <dbReference type="ARBA" id="ARBA00009451"/>
    </source>
</evidence>
<dbReference type="InterPro" id="IPR017441">
    <property type="entry name" value="Protein_kinase_ATP_BS"/>
</dbReference>
<dbReference type="GO" id="GO:0002181">
    <property type="term" value="P:cytoplasmic translation"/>
    <property type="evidence" value="ECO:0007669"/>
    <property type="project" value="TreeGrafter"/>
</dbReference>
<feature type="transmembrane region" description="Helical" evidence="14">
    <location>
        <begin position="291"/>
        <end position="313"/>
    </location>
</feature>
<feature type="domain" description="Protein kinase" evidence="15">
    <location>
        <begin position="770"/>
        <end position="1036"/>
    </location>
</feature>
<dbReference type="InterPro" id="IPR001063">
    <property type="entry name" value="Ribosomal_uL22"/>
</dbReference>